<comment type="caution">
    <text evidence="1">The sequence shown here is derived from an EMBL/GenBank/DDBJ whole genome shotgun (WGS) entry which is preliminary data.</text>
</comment>
<dbReference type="EMBL" id="JAWHQM010000052">
    <property type="protein sequence ID" value="KAK5635387.1"/>
    <property type="molecule type" value="Genomic_DNA"/>
</dbReference>
<gene>
    <name evidence="1" type="ORF">RRF57_011099</name>
</gene>
<proteinExistence type="predicted"/>
<evidence type="ECO:0000313" key="2">
    <source>
        <dbReference type="Proteomes" id="UP001305414"/>
    </source>
</evidence>
<dbReference type="Proteomes" id="UP001305414">
    <property type="component" value="Unassembled WGS sequence"/>
</dbReference>
<reference evidence="1 2" key="1">
    <citation type="submission" date="2023-10" db="EMBL/GenBank/DDBJ databases">
        <title>Draft genome sequence of Xylaria bambusicola isolate GMP-LS, the root and basal stem rot pathogen of sugarcane in Indonesia.</title>
        <authorList>
            <person name="Selvaraj P."/>
            <person name="Muralishankar V."/>
            <person name="Muruganantham S."/>
            <person name="Sp S."/>
            <person name="Haryani S."/>
            <person name="Lau K.J.X."/>
            <person name="Naqvi N.I."/>
        </authorList>
    </citation>
    <scope>NUCLEOTIDE SEQUENCE [LARGE SCALE GENOMIC DNA]</scope>
    <source>
        <strain evidence="1">GMP-LS</strain>
    </source>
</reference>
<organism evidence="1 2">
    <name type="scientific">Xylaria bambusicola</name>
    <dbReference type="NCBI Taxonomy" id="326684"/>
    <lineage>
        <taxon>Eukaryota</taxon>
        <taxon>Fungi</taxon>
        <taxon>Dikarya</taxon>
        <taxon>Ascomycota</taxon>
        <taxon>Pezizomycotina</taxon>
        <taxon>Sordariomycetes</taxon>
        <taxon>Xylariomycetidae</taxon>
        <taxon>Xylariales</taxon>
        <taxon>Xylariaceae</taxon>
        <taxon>Xylaria</taxon>
    </lineage>
</organism>
<sequence length="96" mass="10582">MGYLLTRFGSRGRSLRLLLHFLLAKDTLQAGCFVSAAAVLFLLEFLQSLGFIVDVLGLAVAVGIELTSRLPVGVFEAFSKYEVRPPKRLVARLEMP</sequence>
<accession>A0AAN7Z9E2</accession>
<name>A0AAN7Z9E2_9PEZI</name>
<evidence type="ECO:0000313" key="1">
    <source>
        <dbReference type="EMBL" id="KAK5635387.1"/>
    </source>
</evidence>
<protein>
    <submittedName>
        <fullName evidence="1">Uncharacterized protein</fullName>
    </submittedName>
</protein>
<keyword evidence="2" id="KW-1185">Reference proteome</keyword>
<dbReference type="AlphaFoldDB" id="A0AAN7Z9E2"/>